<reference evidence="4" key="1">
    <citation type="submission" date="2020-04" db="EMBL/GenBank/DDBJ databases">
        <title>A desert anoxygenic phototrophic bacterium fixes CO2 using RubisCO under aerobic conditions.</title>
        <authorList>
            <person name="Tang K."/>
        </authorList>
    </citation>
    <scope>NUCLEOTIDE SEQUENCE [LARGE SCALE GENOMIC DNA]</scope>
    <source>
        <strain evidence="4">MIMtkB3</strain>
    </source>
</reference>
<dbReference type="SMART" id="SM01007">
    <property type="entry name" value="Aldolase_II"/>
    <property type="match status" value="1"/>
</dbReference>
<dbReference type="InterPro" id="IPR036409">
    <property type="entry name" value="Aldolase_II/adducin_N_sf"/>
</dbReference>
<dbReference type="SUPFAM" id="SSF53639">
    <property type="entry name" value="AraD/HMP-PK domain-like"/>
    <property type="match status" value="1"/>
</dbReference>
<dbReference type="Proteomes" id="UP000501891">
    <property type="component" value="Chromosome"/>
</dbReference>
<dbReference type="AlphaFoldDB" id="A0A858RDC9"/>
<keyword evidence="1" id="KW-0479">Metal-binding</keyword>
<keyword evidence="5" id="KW-1185">Reference proteome</keyword>
<accession>A0A858RDC9</accession>
<evidence type="ECO:0000256" key="1">
    <source>
        <dbReference type="ARBA" id="ARBA00022723"/>
    </source>
</evidence>
<evidence type="ECO:0000313" key="5">
    <source>
        <dbReference type="Proteomes" id="UP000501891"/>
    </source>
</evidence>
<feature type="domain" description="Class II aldolase/adducin N-terminal" evidence="3">
    <location>
        <begin position="9"/>
        <end position="182"/>
    </location>
</feature>
<proteinExistence type="predicted"/>
<dbReference type="KEGG" id="acru:HHL28_15625"/>
<dbReference type="PANTHER" id="PTHR22789">
    <property type="entry name" value="FUCULOSE PHOSPHATE ALDOLASE"/>
    <property type="match status" value="1"/>
</dbReference>
<dbReference type="GO" id="GO:0005829">
    <property type="term" value="C:cytosol"/>
    <property type="evidence" value="ECO:0007669"/>
    <property type="project" value="TreeGrafter"/>
</dbReference>
<evidence type="ECO:0000256" key="2">
    <source>
        <dbReference type="ARBA" id="ARBA00023239"/>
    </source>
</evidence>
<dbReference type="GO" id="GO:0046872">
    <property type="term" value="F:metal ion binding"/>
    <property type="evidence" value="ECO:0007669"/>
    <property type="project" value="UniProtKB-KW"/>
</dbReference>
<dbReference type="GO" id="GO:0016832">
    <property type="term" value="F:aldehyde-lyase activity"/>
    <property type="evidence" value="ECO:0007669"/>
    <property type="project" value="TreeGrafter"/>
</dbReference>
<evidence type="ECO:0000313" key="4">
    <source>
        <dbReference type="EMBL" id="QJE74926.1"/>
    </source>
</evidence>
<dbReference type="GO" id="GO:0019323">
    <property type="term" value="P:pentose catabolic process"/>
    <property type="evidence" value="ECO:0007669"/>
    <property type="project" value="TreeGrafter"/>
</dbReference>
<dbReference type="InterPro" id="IPR050197">
    <property type="entry name" value="Aldolase_class_II_sugar_metab"/>
</dbReference>
<dbReference type="Gene3D" id="3.40.225.10">
    <property type="entry name" value="Class II aldolase/adducin N-terminal domain"/>
    <property type="match status" value="1"/>
</dbReference>
<keyword evidence="2" id="KW-0456">Lyase</keyword>
<gene>
    <name evidence="4" type="ORF">HHL28_15625</name>
</gene>
<dbReference type="EMBL" id="CP051775">
    <property type="protein sequence ID" value="QJE74926.1"/>
    <property type="molecule type" value="Genomic_DNA"/>
</dbReference>
<protein>
    <submittedName>
        <fullName evidence="4">Class II aldolase</fullName>
    </submittedName>
</protein>
<dbReference type="InterPro" id="IPR001303">
    <property type="entry name" value="Aldolase_II/adducin_N"/>
</dbReference>
<dbReference type="Pfam" id="PF00596">
    <property type="entry name" value="Aldolase_II"/>
    <property type="match status" value="1"/>
</dbReference>
<dbReference type="PANTHER" id="PTHR22789:SF0">
    <property type="entry name" value="3-OXO-TETRONATE 4-PHOSPHATE DECARBOXYLASE-RELATED"/>
    <property type="match status" value="1"/>
</dbReference>
<name>A0A858RDC9_9PROT</name>
<sequence>MGTRARLAADLLRVAQALNPLGINQGKSGNASVRTADGFLVTPSGVPYEELTPDMLVEVTAAGYRGPLRPSSEWRMHRDIYAAYPAAGGVVHVHSAHATALACLRQPIPPFHYMVAVAGGHTVEVADYATFGTQALSDAMLAALGPRRACLLANHGQIAWGATVAKALDLAVEVESLARQYSLARALGDPVLLTPAQMDEALARFAAYGKPAAERTAEDDAVLEFPPALG</sequence>
<organism evidence="4 5">
    <name type="scientific">Aerophototrophica crusticola</name>
    <dbReference type="NCBI Taxonomy" id="1709002"/>
    <lineage>
        <taxon>Bacteria</taxon>
        <taxon>Pseudomonadati</taxon>
        <taxon>Pseudomonadota</taxon>
        <taxon>Alphaproteobacteria</taxon>
        <taxon>Rhodospirillales</taxon>
        <taxon>Rhodospirillaceae</taxon>
        <taxon>Aerophototrophica</taxon>
    </lineage>
</organism>
<evidence type="ECO:0000259" key="3">
    <source>
        <dbReference type="SMART" id="SM01007"/>
    </source>
</evidence>